<dbReference type="InterPro" id="IPR018392">
    <property type="entry name" value="LysM"/>
</dbReference>
<proteinExistence type="predicted"/>
<dbReference type="EMBL" id="CAEZTS010000027">
    <property type="protein sequence ID" value="CAB4572172.1"/>
    <property type="molecule type" value="Genomic_DNA"/>
</dbReference>
<feature type="domain" description="LysM" evidence="2">
    <location>
        <begin position="93"/>
        <end position="139"/>
    </location>
</feature>
<evidence type="ECO:0000313" key="3">
    <source>
        <dbReference type="EMBL" id="CAB4572172.1"/>
    </source>
</evidence>
<dbReference type="Gene3D" id="3.10.350.10">
    <property type="entry name" value="LysM domain"/>
    <property type="match status" value="1"/>
</dbReference>
<dbReference type="CDD" id="cd00118">
    <property type="entry name" value="LysM"/>
    <property type="match status" value="1"/>
</dbReference>
<name>A0A6J6E6Y8_9ZZZZ</name>
<keyword evidence="1" id="KW-1133">Transmembrane helix</keyword>
<feature type="transmembrane region" description="Helical" evidence="1">
    <location>
        <begin position="37"/>
        <end position="58"/>
    </location>
</feature>
<gene>
    <name evidence="3" type="ORF">UFOPK1722_00460</name>
</gene>
<sequence>MALALDPRYVIEIHSRDITPAAGRRREAHEVYLRRRLMVALIGLSVAAAACLGVRALASRGDATASIPTVTPLSVGSPTVAVIDPSVYGQGAGFYVVRPGDTLWSIASSLTDGNIGSFVDELVDINGGASISVGQRLVIPES</sequence>
<dbReference type="SMART" id="SM00257">
    <property type="entry name" value="LysM"/>
    <property type="match status" value="1"/>
</dbReference>
<reference evidence="3" key="1">
    <citation type="submission" date="2020-05" db="EMBL/GenBank/DDBJ databases">
        <authorList>
            <person name="Chiriac C."/>
            <person name="Salcher M."/>
            <person name="Ghai R."/>
            <person name="Kavagutti S V."/>
        </authorList>
    </citation>
    <scope>NUCLEOTIDE SEQUENCE</scope>
</reference>
<protein>
    <submittedName>
        <fullName evidence="3">Unannotated protein</fullName>
    </submittedName>
</protein>
<evidence type="ECO:0000259" key="2">
    <source>
        <dbReference type="PROSITE" id="PS51782"/>
    </source>
</evidence>
<dbReference type="AlphaFoldDB" id="A0A6J6E6Y8"/>
<dbReference type="PROSITE" id="PS51782">
    <property type="entry name" value="LYSM"/>
    <property type="match status" value="1"/>
</dbReference>
<dbReference type="InterPro" id="IPR036779">
    <property type="entry name" value="LysM_dom_sf"/>
</dbReference>
<keyword evidence="1" id="KW-0472">Membrane</keyword>
<accession>A0A6J6E6Y8</accession>
<evidence type="ECO:0000256" key="1">
    <source>
        <dbReference type="SAM" id="Phobius"/>
    </source>
</evidence>
<dbReference type="SUPFAM" id="SSF54106">
    <property type="entry name" value="LysM domain"/>
    <property type="match status" value="1"/>
</dbReference>
<keyword evidence="1" id="KW-0812">Transmembrane</keyword>
<dbReference type="Pfam" id="PF01476">
    <property type="entry name" value="LysM"/>
    <property type="match status" value="1"/>
</dbReference>
<organism evidence="3">
    <name type="scientific">freshwater metagenome</name>
    <dbReference type="NCBI Taxonomy" id="449393"/>
    <lineage>
        <taxon>unclassified sequences</taxon>
        <taxon>metagenomes</taxon>
        <taxon>ecological metagenomes</taxon>
    </lineage>
</organism>